<feature type="domain" description="3-hydroxyacyl-CoA dehydrogenase C-terminal" evidence="2">
    <location>
        <begin position="185"/>
        <end position="281"/>
    </location>
</feature>
<dbReference type="Gene3D" id="3.40.50.720">
    <property type="entry name" value="NAD(P)-binding Rossmann-like Domain"/>
    <property type="match status" value="1"/>
</dbReference>
<comment type="caution">
    <text evidence="4">The sequence shown here is derived from an EMBL/GenBank/DDBJ whole genome shotgun (WGS) entry which is preliminary data.</text>
</comment>
<protein>
    <submittedName>
        <fullName evidence="4">3-hydroxyacyl-CoA dehydrogenase NAD-binding domain-containing protein</fullName>
    </submittedName>
</protein>
<dbReference type="InterPro" id="IPR008927">
    <property type="entry name" value="6-PGluconate_DH-like_C_sf"/>
</dbReference>
<evidence type="ECO:0000313" key="5">
    <source>
        <dbReference type="Proteomes" id="UP001207742"/>
    </source>
</evidence>
<dbReference type="InterPro" id="IPR006108">
    <property type="entry name" value="3HC_DH_C"/>
</dbReference>
<dbReference type="InterPro" id="IPR022694">
    <property type="entry name" value="3-OHacyl-CoA_DH"/>
</dbReference>
<evidence type="ECO:0000256" key="1">
    <source>
        <dbReference type="ARBA" id="ARBA00023002"/>
    </source>
</evidence>
<dbReference type="EMBL" id="JAPDNS010000002">
    <property type="protein sequence ID" value="MCW3487848.1"/>
    <property type="molecule type" value="Genomic_DNA"/>
</dbReference>
<dbReference type="InterPro" id="IPR036291">
    <property type="entry name" value="NAD(P)-bd_dom_sf"/>
</dbReference>
<dbReference type="Pfam" id="PF02737">
    <property type="entry name" value="3HCDH_N"/>
    <property type="match status" value="1"/>
</dbReference>
<proteinExistence type="predicted"/>
<evidence type="ECO:0000259" key="2">
    <source>
        <dbReference type="Pfam" id="PF00725"/>
    </source>
</evidence>
<organism evidence="4 5">
    <name type="scientific">Chitinophaga nivalis</name>
    <dbReference type="NCBI Taxonomy" id="2991709"/>
    <lineage>
        <taxon>Bacteria</taxon>
        <taxon>Pseudomonadati</taxon>
        <taxon>Bacteroidota</taxon>
        <taxon>Chitinophagia</taxon>
        <taxon>Chitinophagales</taxon>
        <taxon>Chitinophagaceae</taxon>
        <taxon>Chitinophaga</taxon>
    </lineage>
</organism>
<dbReference type="InterPro" id="IPR006176">
    <property type="entry name" value="3-OHacyl-CoA_DH_NAD-bd"/>
</dbReference>
<evidence type="ECO:0000313" key="4">
    <source>
        <dbReference type="EMBL" id="MCW3487848.1"/>
    </source>
</evidence>
<name>A0ABT3IV42_9BACT</name>
<reference evidence="4 5" key="1">
    <citation type="submission" date="2022-10" db="EMBL/GenBank/DDBJ databases">
        <title>Chitinophaga nivalis PC15 sp. nov., isolated from Pyeongchang county, South Korea.</title>
        <authorList>
            <person name="Trinh H.N."/>
        </authorList>
    </citation>
    <scope>NUCLEOTIDE SEQUENCE [LARGE SCALE GENOMIC DNA]</scope>
    <source>
        <strain evidence="4 5">PC14</strain>
    </source>
</reference>
<dbReference type="RefSeq" id="WP_264734653.1">
    <property type="nucleotide sequence ID" value="NZ_JAPDNR010000001.1"/>
</dbReference>
<sequence>MVQSIAVCGAGTMGAGIAQVAAFSGHNTVLFDIQQAGLDRARAQIEKSLQGAVDKGKLTAEVRAATLERIRYVATIEDCVADVIIEAIVERITAKTALFSQLAAINTPETLFATNTSSLSVTEIAAALPVNPSRVVGMHFFNPAHLMKLVEVVSGKETSPEAAESIFQLALKMGKTPVRVKDSPGFIVNRVARHYYLEAMHLAEQGNTDFSTIDQLLESAGFKMGPFALMDLIGNDINLAVTQSLYDAFQQAPRFKPNVLQEKRVQEGKLGRKTGLGFYRYEQ</sequence>
<dbReference type="Gene3D" id="1.10.1040.50">
    <property type="match status" value="1"/>
</dbReference>
<feature type="domain" description="3-hydroxyacyl-CoA dehydrogenase NAD binding" evidence="3">
    <location>
        <begin position="5"/>
        <end position="182"/>
    </location>
</feature>
<keyword evidence="5" id="KW-1185">Reference proteome</keyword>
<dbReference type="PIRSF" id="PIRSF000105">
    <property type="entry name" value="HCDH"/>
    <property type="match status" value="1"/>
</dbReference>
<dbReference type="SUPFAM" id="SSF51735">
    <property type="entry name" value="NAD(P)-binding Rossmann-fold domains"/>
    <property type="match status" value="1"/>
</dbReference>
<dbReference type="SUPFAM" id="SSF48179">
    <property type="entry name" value="6-phosphogluconate dehydrogenase C-terminal domain-like"/>
    <property type="match status" value="1"/>
</dbReference>
<dbReference type="PANTHER" id="PTHR48075">
    <property type="entry name" value="3-HYDROXYACYL-COA DEHYDROGENASE FAMILY PROTEIN"/>
    <property type="match status" value="1"/>
</dbReference>
<keyword evidence="1" id="KW-0560">Oxidoreductase</keyword>
<dbReference type="PANTHER" id="PTHR48075:SF5">
    <property type="entry name" value="3-HYDROXYBUTYRYL-COA DEHYDROGENASE"/>
    <property type="match status" value="1"/>
</dbReference>
<evidence type="ECO:0000259" key="3">
    <source>
        <dbReference type="Pfam" id="PF02737"/>
    </source>
</evidence>
<dbReference type="Proteomes" id="UP001207742">
    <property type="component" value="Unassembled WGS sequence"/>
</dbReference>
<gene>
    <name evidence="4" type="ORF">OL497_28410</name>
</gene>
<dbReference type="Pfam" id="PF00725">
    <property type="entry name" value="3HCDH"/>
    <property type="match status" value="1"/>
</dbReference>
<accession>A0ABT3IV42</accession>